<dbReference type="Proteomes" id="UP000479710">
    <property type="component" value="Unassembled WGS sequence"/>
</dbReference>
<accession>A0A6G1BSF6</accession>
<evidence type="ECO:0000313" key="3">
    <source>
        <dbReference type="Proteomes" id="UP000479710"/>
    </source>
</evidence>
<dbReference type="AlphaFoldDB" id="A0A6G1BSF6"/>
<protein>
    <submittedName>
        <fullName evidence="2">Uncharacterized protein</fullName>
    </submittedName>
</protein>
<feature type="region of interest" description="Disordered" evidence="1">
    <location>
        <begin position="1"/>
        <end position="74"/>
    </location>
</feature>
<feature type="compositionally biased region" description="Basic and acidic residues" evidence="1">
    <location>
        <begin position="62"/>
        <end position="74"/>
    </location>
</feature>
<dbReference type="EMBL" id="SPHZ02000011">
    <property type="protein sequence ID" value="KAF0890910.1"/>
    <property type="molecule type" value="Genomic_DNA"/>
</dbReference>
<keyword evidence="3" id="KW-1185">Reference proteome</keyword>
<sequence length="74" mass="8022">MRDSASDSVARLSGKPKSKGIKGWSIWGLLHKKSNGSAFGGSEPRVAAPELRARGTTGRLKTARDETRQKKGWN</sequence>
<organism evidence="2 3">
    <name type="scientific">Oryza meyeriana var. granulata</name>
    <dbReference type="NCBI Taxonomy" id="110450"/>
    <lineage>
        <taxon>Eukaryota</taxon>
        <taxon>Viridiplantae</taxon>
        <taxon>Streptophyta</taxon>
        <taxon>Embryophyta</taxon>
        <taxon>Tracheophyta</taxon>
        <taxon>Spermatophyta</taxon>
        <taxon>Magnoliopsida</taxon>
        <taxon>Liliopsida</taxon>
        <taxon>Poales</taxon>
        <taxon>Poaceae</taxon>
        <taxon>BOP clade</taxon>
        <taxon>Oryzoideae</taxon>
        <taxon>Oryzeae</taxon>
        <taxon>Oryzinae</taxon>
        <taxon>Oryza</taxon>
        <taxon>Oryza meyeriana</taxon>
    </lineage>
</organism>
<proteinExistence type="predicted"/>
<evidence type="ECO:0000256" key="1">
    <source>
        <dbReference type="SAM" id="MobiDB-lite"/>
    </source>
</evidence>
<evidence type="ECO:0000313" key="2">
    <source>
        <dbReference type="EMBL" id="KAF0890910.1"/>
    </source>
</evidence>
<comment type="caution">
    <text evidence="2">The sequence shown here is derived from an EMBL/GenBank/DDBJ whole genome shotgun (WGS) entry which is preliminary data.</text>
</comment>
<gene>
    <name evidence="2" type="ORF">E2562_005038</name>
</gene>
<name>A0A6G1BSF6_9ORYZ</name>
<reference evidence="2 3" key="1">
    <citation type="submission" date="2019-11" db="EMBL/GenBank/DDBJ databases">
        <title>Whole genome sequence of Oryza granulata.</title>
        <authorList>
            <person name="Li W."/>
        </authorList>
    </citation>
    <scope>NUCLEOTIDE SEQUENCE [LARGE SCALE GENOMIC DNA]</scope>
    <source>
        <strain evidence="3">cv. Menghai</strain>
        <tissue evidence="2">Leaf</tissue>
    </source>
</reference>